<dbReference type="Pfam" id="PF09557">
    <property type="entry name" value="DUF2382"/>
    <property type="match status" value="1"/>
</dbReference>
<dbReference type="Proteomes" id="UP000078148">
    <property type="component" value="Chromosome"/>
</dbReference>
<evidence type="ECO:0008006" key="6">
    <source>
        <dbReference type="Google" id="ProtNLM"/>
    </source>
</evidence>
<accession>A0A172ZMY9</accession>
<feature type="domain" description="General stress protein 17M-like" evidence="3">
    <location>
        <begin position="22"/>
        <end position="91"/>
    </location>
</feature>
<dbReference type="NCBIfam" id="TIGR02271">
    <property type="entry name" value="YsnF/AvaK domain"/>
    <property type="match status" value="1"/>
</dbReference>
<dbReference type="PANTHER" id="PTHR38463:SF1">
    <property type="entry name" value="STRESS RESPONSE PROTEIN YSNF"/>
    <property type="match status" value="1"/>
</dbReference>
<evidence type="ECO:0000259" key="3">
    <source>
        <dbReference type="Pfam" id="PF11181"/>
    </source>
</evidence>
<dbReference type="OrthoDB" id="118405at2"/>
<feature type="compositionally biased region" description="Low complexity" evidence="1">
    <location>
        <begin position="348"/>
        <end position="368"/>
    </location>
</feature>
<dbReference type="Pfam" id="PF11181">
    <property type="entry name" value="YflT"/>
    <property type="match status" value="1"/>
</dbReference>
<dbReference type="STRING" id="1616788.AR543_13260"/>
<dbReference type="KEGG" id="pbv:AR543_13260"/>
<name>A0A172ZMY9_9BACL</name>
<gene>
    <name evidence="4" type="ORF">AR543_13260</name>
</gene>
<sequence length="399" mass="42545">MLNNQNNENNRNVDLNNETRKIVGVFSNENEASTAIQQLKDAGFSTDDISVVSKNRKDVKHISEETGTKAPEGLATGAATGGVVGGVAGLLAGLGLAAIPVFGPIMAAGPIAVTLAGAAAGAGAGGLVGGLIGLGIPEDEAREYETNVNEGNILVMVDSAAGNRSRIYDIFRANNATNSRYYDNDTTIPDTRAADTTASTTVNGAPGASATAATAANMDGVFDSGEDEQNLRLREERLDVSKNEVRTGEVEIRKEVVEEQKTINVPVNHEEVVIERRAINNEQTNEPVGQSEQIRIPVSEEQVQVDKHNVVTGEVEVHKRTVQDTEQVQDTVKREEARINQTGQPIVTGDQTTRTTAGTGTTGAASTTDRLDNTHDESLKERSKDMIQDSKDAINRMKR</sequence>
<dbReference type="PANTHER" id="PTHR38463">
    <property type="entry name" value="STRESS RESPONSE PROTEIN YSNF"/>
    <property type="match status" value="1"/>
</dbReference>
<evidence type="ECO:0000313" key="4">
    <source>
        <dbReference type="EMBL" id="ANF98802.1"/>
    </source>
</evidence>
<dbReference type="InterPro" id="IPR025889">
    <property type="entry name" value="GSP17M-like_dom"/>
</dbReference>
<keyword evidence="5" id="KW-1185">Reference proteome</keyword>
<feature type="compositionally biased region" description="Basic and acidic residues" evidence="1">
    <location>
        <begin position="369"/>
        <end position="399"/>
    </location>
</feature>
<protein>
    <recommendedName>
        <fullName evidence="6">DUF2382 domain-containing protein</fullName>
    </recommendedName>
</protein>
<evidence type="ECO:0000259" key="2">
    <source>
        <dbReference type="Pfam" id="PF09557"/>
    </source>
</evidence>
<evidence type="ECO:0000313" key="5">
    <source>
        <dbReference type="Proteomes" id="UP000078148"/>
    </source>
</evidence>
<feature type="domain" description="DUF2382" evidence="2">
    <location>
        <begin position="231"/>
        <end position="339"/>
    </location>
</feature>
<organism evidence="4 5">
    <name type="scientific">Paenibacillus bovis</name>
    <dbReference type="NCBI Taxonomy" id="1616788"/>
    <lineage>
        <taxon>Bacteria</taxon>
        <taxon>Bacillati</taxon>
        <taxon>Bacillota</taxon>
        <taxon>Bacilli</taxon>
        <taxon>Bacillales</taxon>
        <taxon>Paenibacillaceae</taxon>
        <taxon>Paenibacillus</taxon>
    </lineage>
</organism>
<feature type="region of interest" description="Disordered" evidence="1">
    <location>
        <begin position="344"/>
        <end position="399"/>
    </location>
</feature>
<dbReference type="InterPro" id="IPR052967">
    <property type="entry name" value="Stress_Response_Assoc"/>
</dbReference>
<proteinExistence type="predicted"/>
<dbReference type="AlphaFoldDB" id="A0A172ZMY9"/>
<dbReference type="EMBL" id="CP013023">
    <property type="protein sequence ID" value="ANF98802.1"/>
    <property type="molecule type" value="Genomic_DNA"/>
</dbReference>
<evidence type="ECO:0000256" key="1">
    <source>
        <dbReference type="SAM" id="MobiDB-lite"/>
    </source>
</evidence>
<dbReference type="InterPro" id="IPR019060">
    <property type="entry name" value="DUF2382"/>
</dbReference>
<reference evidence="4 5" key="2">
    <citation type="journal article" date="2016" name="Int. J. Syst. Evol. Microbiol.">
        <title>Paenibacillus bovis sp. nov., isolated from raw yak (Bos grunniens) milk.</title>
        <authorList>
            <person name="Gao C."/>
            <person name="Han J."/>
            <person name="Liu Z."/>
            <person name="Xu X."/>
            <person name="Hang F."/>
            <person name="Wu Z."/>
        </authorList>
    </citation>
    <scope>NUCLEOTIDE SEQUENCE [LARGE SCALE GENOMIC DNA]</scope>
    <source>
        <strain evidence="4 5">BD3526</strain>
    </source>
</reference>
<reference evidence="5" key="1">
    <citation type="submission" date="2015-10" db="EMBL/GenBank/DDBJ databases">
        <title>Genome of Paenibacillus bovis sp. nov.</title>
        <authorList>
            <person name="Wu Z."/>
            <person name="Gao C."/>
            <person name="Liu Z."/>
            <person name="Zheng H."/>
        </authorList>
    </citation>
    <scope>NUCLEOTIDE SEQUENCE [LARGE SCALE GENOMIC DNA]</scope>
    <source>
        <strain evidence="5">BD3526</strain>
    </source>
</reference>